<proteinExistence type="predicted"/>
<gene>
    <name evidence="2" type="ORF">KIN20_013209</name>
</gene>
<dbReference type="AlphaFoldDB" id="A0AAD5QMG3"/>
<keyword evidence="1" id="KW-0732">Signal</keyword>
<protein>
    <recommendedName>
        <fullName evidence="4">Secreted protein</fullName>
    </recommendedName>
</protein>
<keyword evidence="3" id="KW-1185">Reference proteome</keyword>
<feature type="signal peptide" evidence="1">
    <location>
        <begin position="1"/>
        <end position="21"/>
    </location>
</feature>
<reference evidence="2" key="1">
    <citation type="submission" date="2021-06" db="EMBL/GenBank/DDBJ databases">
        <title>Parelaphostrongylus tenuis whole genome reference sequence.</title>
        <authorList>
            <person name="Garwood T.J."/>
            <person name="Larsen P.A."/>
            <person name="Fountain-Jones N.M."/>
            <person name="Garbe J.R."/>
            <person name="Macchietto M.G."/>
            <person name="Kania S.A."/>
            <person name="Gerhold R.W."/>
            <person name="Richards J.E."/>
            <person name="Wolf T.M."/>
        </authorList>
    </citation>
    <scope>NUCLEOTIDE SEQUENCE</scope>
    <source>
        <strain evidence="2">MNPRO001-30</strain>
        <tissue evidence="2">Meninges</tissue>
    </source>
</reference>
<evidence type="ECO:0008006" key="4">
    <source>
        <dbReference type="Google" id="ProtNLM"/>
    </source>
</evidence>
<comment type="caution">
    <text evidence="2">The sequence shown here is derived from an EMBL/GenBank/DDBJ whole genome shotgun (WGS) entry which is preliminary data.</text>
</comment>
<sequence length="223" mass="23972">MTGVSACPIMILVLTITAVFGCGVIPTGQGSTRKFNVTMFSLPVPMAFSTAPDAPTKAPGISPSGDAAKALVTRLVMQAVTDVLDQQGRAALLPDVLISMILDQLNIQVNYEPLECKVVFAPKMPADMIMMNDIMPQTCVVIGNTVTSMCNEDKQQNCQLSIAKSLVPIPPKHFAISGSITSRNIIMANWSRDVWQNVVNRTLRMLASDPFGTHFFSAIATVS</sequence>
<dbReference type="EMBL" id="JAHQIW010002556">
    <property type="protein sequence ID" value="KAJ1355707.1"/>
    <property type="molecule type" value="Genomic_DNA"/>
</dbReference>
<name>A0AAD5QMG3_PARTN</name>
<evidence type="ECO:0000313" key="2">
    <source>
        <dbReference type="EMBL" id="KAJ1355707.1"/>
    </source>
</evidence>
<accession>A0AAD5QMG3</accession>
<feature type="chain" id="PRO_5041999537" description="Secreted protein" evidence="1">
    <location>
        <begin position="22"/>
        <end position="223"/>
    </location>
</feature>
<evidence type="ECO:0000313" key="3">
    <source>
        <dbReference type="Proteomes" id="UP001196413"/>
    </source>
</evidence>
<evidence type="ECO:0000256" key="1">
    <source>
        <dbReference type="SAM" id="SignalP"/>
    </source>
</evidence>
<organism evidence="2 3">
    <name type="scientific">Parelaphostrongylus tenuis</name>
    <name type="common">Meningeal worm</name>
    <dbReference type="NCBI Taxonomy" id="148309"/>
    <lineage>
        <taxon>Eukaryota</taxon>
        <taxon>Metazoa</taxon>
        <taxon>Ecdysozoa</taxon>
        <taxon>Nematoda</taxon>
        <taxon>Chromadorea</taxon>
        <taxon>Rhabditida</taxon>
        <taxon>Rhabditina</taxon>
        <taxon>Rhabditomorpha</taxon>
        <taxon>Strongyloidea</taxon>
        <taxon>Metastrongylidae</taxon>
        <taxon>Parelaphostrongylus</taxon>
    </lineage>
</organism>
<dbReference type="Proteomes" id="UP001196413">
    <property type="component" value="Unassembled WGS sequence"/>
</dbReference>